<organism evidence="1 2">
    <name type="scientific">Artomyces pyxidatus</name>
    <dbReference type="NCBI Taxonomy" id="48021"/>
    <lineage>
        <taxon>Eukaryota</taxon>
        <taxon>Fungi</taxon>
        <taxon>Dikarya</taxon>
        <taxon>Basidiomycota</taxon>
        <taxon>Agaricomycotina</taxon>
        <taxon>Agaricomycetes</taxon>
        <taxon>Russulales</taxon>
        <taxon>Auriscalpiaceae</taxon>
        <taxon>Artomyces</taxon>
    </lineage>
</organism>
<accession>A0ACB8SQ55</accession>
<keyword evidence="2" id="KW-1185">Reference proteome</keyword>
<reference evidence="1" key="1">
    <citation type="submission" date="2021-03" db="EMBL/GenBank/DDBJ databases">
        <authorList>
            <consortium name="DOE Joint Genome Institute"/>
            <person name="Ahrendt S."/>
            <person name="Looney B.P."/>
            <person name="Miyauchi S."/>
            <person name="Morin E."/>
            <person name="Drula E."/>
            <person name="Courty P.E."/>
            <person name="Chicoki N."/>
            <person name="Fauchery L."/>
            <person name="Kohler A."/>
            <person name="Kuo A."/>
            <person name="Labutti K."/>
            <person name="Pangilinan J."/>
            <person name="Lipzen A."/>
            <person name="Riley R."/>
            <person name="Andreopoulos W."/>
            <person name="He G."/>
            <person name="Johnson J."/>
            <person name="Barry K.W."/>
            <person name="Grigoriev I.V."/>
            <person name="Nagy L."/>
            <person name="Hibbett D."/>
            <person name="Henrissat B."/>
            <person name="Matheny P.B."/>
            <person name="Labbe J."/>
            <person name="Martin F."/>
        </authorList>
    </citation>
    <scope>NUCLEOTIDE SEQUENCE</scope>
    <source>
        <strain evidence="1">HHB10654</strain>
    </source>
</reference>
<gene>
    <name evidence="1" type="ORF">BV25DRAFT_1891862</name>
</gene>
<proteinExistence type="predicted"/>
<evidence type="ECO:0000313" key="1">
    <source>
        <dbReference type="EMBL" id="KAI0058095.1"/>
    </source>
</evidence>
<dbReference type="Proteomes" id="UP000814140">
    <property type="component" value="Unassembled WGS sequence"/>
</dbReference>
<name>A0ACB8SQ55_9AGAM</name>
<evidence type="ECO:0000313" key="2">
    <source>
        <dbReference type="Proteomes" id="UP000814140"/>
    </source>
</evidence>
<comment type="caution">
    <text evidence="1">The sequence shown here is derived from an EMBL/GenBank/DDBJ whole genome shotgun (WGS) entry which is preliminary data.</text>
</comment>
<reference evidence="1" key="2">
    <citation type="journal article" date="2022" name="New Phytol.">
        <title>Evolutionary transition to the ectomycorrhizal habit in the genomes of a hyperdiverse lineage of mushroom-forming fungi.</title>
        <authorList>
            <person name="Looney B."/>
            <person name="Miyauchi S."/>
            <person name="Morin E."/>
            <person name="Drula E."/>
            <person name="Courty P.E."/>
            <person name="Kohler A."/>
            <person name="Kuo A."/>
            <person name="LaButti K."/>
            <person name="Pangilinan J."/>
            <person name="Lipzen A."/>
            <person name="Riley R."/>
            <person name="Andreopoulos W."/>
            <person name="He G."/>
            <person name="Johnson J."/>
            <person name="Nolan M."/>
            <person name="Tritt A."/>
            <person name="Barry K.W."/>
            <person name="Grigoriev I.V."/>
            <person name="Nagy L.G."/>
            <person name="Hibbett D."/>
            <person name="Henrissat B."/>
            <person name="Matheny P.B."/>
            <person name="Labbe J."/>
            <person name="Martin F.M."/>
        </authorList>
    </citation>
    <scope>NUCLEOTIDE SEQUENCE</scope>
    <source>
        <strain evidence="1">HHB10654</strain>
    </source>
</reference>
<protein>
    <submittedName>
        <fullName evidence="1">Uncharacterized protein</fullName>
    </submittedName>
</protein>
<dbReference type="EMBL" id="MU277239">
    <property type="protein sequence ID" value="KAI0058095.1"/>
    <property type="molecule type" value="Genomic_DNA"/>
</dbReference>
<sequence>MSLTAQENASKRSAALEQLRFKKKQKSSTTTSHSSSASSPYPAASSQTSSTMPPSQSRDATLSSRYFSSAPSPNGTVLVPNSSPLGSDSNYRPHYLSQPSSSRDVAAVPTPIPSNPWTQSTRQLAVDPLSAPSGFVTSGGPSNASFSRRAVGIIRGHSEVDGSESGEPPRKRFNHGPSSNDPMDLFSIPGSPEVQGPGQRRSLVTTSAIDRSANQSFSSDESMIESMGASSSNPRIVRGARPTARTPSDTPTAESDGPGFQLFRMTYPEFEEDKVRAAWRQAGRDSKAATALLQDPTFTPNLSSTSHPATAQTLPPITGRVKELDEATKAERAAAKEKGKKSLIYAARTALEPTASSRTVTPPAKSSASREVSSSLLSPTSPAVAIRRVRRPQRVIASDDEDDVIEIASDAESSQPKRRGSEEMTDERRALDYFNTTGPDGLQELTGCKVDQAQAIIQLRPFKSVADLKAKLGQGKKKAGPKGVSSRMFDDCVQIFEGYGAVDDVLAQCERIGAQLNVAIASWSSDSGKGKEKEGSEPASRQSRDTSVAIPGDVVEDGALSLRSLSVVAERKRKDFLTEQPKLLEQKVKLKEYQLLGVNWLRLLYRKGRSCILADEMGLGKTVQVISFFAHLKETGVKGPHLVVVPSSTLENWVREFARFAPSISVQTYYGGKEDRPILRQTLLDTQRSKVSKGWEVLITTYNLATGDDKDRKFFRRMEWDTCVFDEGHILKNFESQRYQALMRNKSGWRLLLTGTPLQNNLQELVSLMNFILPDLLTESLDSLRAVFKAKGDSKITLLAQERVSRAKKMMTPFVLRRRKDQVLKDLPNKTERIEWCDMTALQRKIYNEALQRSRKTIFDLETDTPGTETPPATNGRIKAIKKTKATARTKDKLYLENSSNVLMDLRKAASHPMLFRTQFTDKILDAVTKTLMKEHDFRIRDANPRFVKEDMEVMTDAELQAYLATYRSTQKFLQSEDCYMQAGKVEALLRLLGEYQAAGRRVLIFSQFTQILDILQAVFRHQSIKYLLLTGSTAVDVRQSLVDEFNEDESIPVFLLSTKAGGMGINLTAASVVILFDQDFNPHNDKQAQDRAYRIGQKRDVEVVKLITRGSIEEDMLRLGQTKLALDEAVAGDTDEGGGGENVERQMKTSLMGALRRQLADNVDGEDSTSTLTPAEDLDDDL</sequence>